<evidence type="ECO:0000256" key="5">
    <source>
        <dbReference type="ARBA" id="ARBA00041564"/>
    </source>
</evidence>
<protein>
    <recommendedName>
        <fullName evidence="3">isochorismate synthase</fullName>
        <ecNumber evidence="3">5.4.4.2</ecNumber>
    </recommendedName>
    <alternativeName>
        <fullName evidence="5">Isochorismate mutase</fullName>
    </alternativeName>
</protein>
<dbReference type="InterPro" id="IPR005801">
    <property type="entry name" value="ADC_synthase"/>
</dbReference>
<dbReference type="EMBL" id="CP130144">
    <property type="protein sequence ID" value="WNZ43844.1"/>
    <property type="molecule type" value="Genomic_DNA"/>
</dbReference>
<evidence type="ECO:0000259" key="6">
    <source>
        <dbReference type="Pfam" id="PF00425"/>
    </source>
</evidence>
<dbReference type="GO" id="GO:0008909">
    <property type="term" value="F:isochorismate synthase activity"/>
    <property type="evidence" value="ECO:0007669"/>
    <property type="project" value="UniProtKB-EC"/>
</dbReference>
<reference evidence="7" key="1">
    <citation type="journal article" date="2023" name="Plants (Basel)">
        <title>Genomic Analysis of Leptolyngbya boryana CZ1 Reveals Efficient Carbon Fixation Modules.</title>
        <authorList>
            <person name="Bai X."/>
            <person name="Wang H."/>
            <person name="Cheng W."/>
            <person name="Wang J."/>
            <person name="Ma M."/>
            <person name="Hu H."/>
            <person name="Song Z."/>
            <person name="Ma H."/>
            <person name="Fan Y."/>
            <person name="Du C."/>
            <person name="Xu J."/>
        </authorList>
    </citation>
    <scope>NUCLEOTIDE SEQUENCE</scope>
    <source>
        <strain evidence="7">CZ1</strain>
    </source>
</reference>
<evidence type="ECO:0000313" key="7">
    <source>
        <dbReference type="EMBL" id="WNZ43844.1"/>
    </source>
</evidence>
<sequence>MPAIQYQLHPKPDSQDLYQFLLRCKQSTHQGVASISLNVEEIDLLAVLNSFVKPDQKHFYFENHGAVLAFDTALQFEAQGSDRFSQIKSFIETTRKKSYQIGDLDSEFSGIHFFCNFSFFDQTSDRLFPAASVFVPAWQISRNKGRSTIVANLEISESFDPATATDEVLSTIQRICNVKVIRLALDIPKPFFNQNPVSDRFQKSVTAALKLIQSKHFQKIVLADALDITSPLPFNLVSSLSNLRSRYPNCYVFSASNGKGATFIGATPERLVKIENDRLFTVALAGSVPRGKTRAEDARLSATLLSRQKEKHEHQVVIDSIAQHLRNLGLTPQFSPPSLLQLPNIQHLQTPIRATIPSDLHLLDAVAELHPTPAVAGAPKLIACEHLKSFEPFERSWYAAPIGWMDHHGNGEFAVGIRSCILQGNQARLFAGAGIVAGSDPEKEFAEVQLKLQALLNALT</sequence>
<organism evidence="7">
    <name type="scientific">Leptolyngbya boryana CZ1</name>
    <dbReference type="NCBI Taxonomy" id="3060204"/>
    <lineage>
        <taxon>Bacteria</taxon>
        <taxon>Bacillati</taxon>
        <taxon>Cyanobacteriota</taxon>
        <taxon>Cyanophyceae</taxon>
        <taxon>Leptolyngbyales</taxon>
        <taxon>Leptolyngbyaceae</taxon>
        <taxon>Leptolyngbya group</taxon>
        <taxon>Leptolyngbya</taxon>
    </lineage>
</organism>
<evidence type="ECO:0000256" key="3">
    <source>
        <dbReference type="ARBA" id="ARBA00012824"/>
    </source>
</evidence>
<dbReference type="InterPro" id="IPR004561">
    <property type="entry name" value="IsoChor_synthase"/>
</dbReference>
<dbReference type="SUPFAM" id="SSF56322">
    <property type="entry name" value="ADC synthase"/>
    <property type="match status" value="1"/>
</dbReference>
<comment type="similarity">
    <text evidence="2">Belongs to the isochorismate synthase family.</text>
</comment>
<evidence type="ECO:0000256" key="4">
    <source>
        <dbReference type="ARBA" id="ARBA00023235"/>
    </source>
</evidence>
<reference evidence="7" key="2">
    <citation type="submission" date="2023-07" db="EMBL/GenBank/DDBJ databases">
        <authorList>
            <person name="Bai X.-H."/>
            <person name="Wang H.-H."/>
            <person name="Wang J."/>
            <person name="Ma M.-Y."/>
            <person name="Hu H.-H."/>
            <person name="Song Z.-L."/>
            <person name="Ma H.-G."/>
            <person name="Fan Y."/>
            <person name="Du C.-Y."/>
            <person name="Xu J.-C."/>
        </authorList>
    </citation>
    <scope>NUCLEOTIDE SEQUENCE</scope>
    <source>
        <strain evidence="7">CZ1</strain>
    </source>
</reference>
<keyword evidence="4 7" id="KW-0413">Isomerase</keyword>
<dbReference type="RefSeq" id="WP_316426049.1">
    <property type="nucleotide sequence ID" value="NZ_CP130144.1"/>
</dbReference>
<dbReference type="EC" id="5.4.4.2" evidence="3"/>
<dbReference type="Pfam" id="PF00425">
    <property type="entry name" value="Chorismate_bind"/>
    <property type="match status" value="1"/>
</dbReference>
<dbReference type="NCBIfam" id="TIGR00543">
    <property type="entry name" value="isochor_syn"/>
    <property type="match status" value="1"/>
</dbReference>
<gene>
    <name evidence="7" type="ORF">Q2T42_18555</name>
</gene>
<dbReference type="PANTHER" id="PTHR42839:SF2">
    <property type="entry name" value="ISOCHORISMATE SYNTHASE ENTC"/>
    <property type="match status" value="1"/>
</dbReference>
<proteinExistence type="inferred from homology"/>
<dbReference type="Gene3D" id="3.60.120.10">
    <property type="entry name" value="Anthranilate synthase"/>
    <property type="match status" value="1"/>
</dbReference>
<comment type="catalytic activity">
    <reaction evidence="1">
        <text>chorismate = isochorismate</text>
        <dbReference type="Rhea" id="RHEA:18985"/>
        <dbReference type="ChEBI" id="CHEBI:29748"/>
        <dbReference type="ChEBI" id="CHEBI:29780"/>
        <dbReference type="EC" id="5.4.4.2"/>
    </reaction>
</comment>
<feature type="domain" description="Chorismate-utilising enzyme C-terminal" evidence="6">
    <location>
        <begin position="199"/>
        <end position="451"/>
    </location>
</feature>
<evidence type="ECO:0000256" key="1">
    <source>
        <dbReference type="ARBA" id="ARBA00000799"/>
    </source>
</evidence>
<accession>A0AA96WT84</accession>
<dbReference type="InterPro" id="IPR015890">
    <property type="entry name" value="Chorismate_C"/>
</dbReference>
<dbReference type="PANTHER" id="PTHR42839">
    <property type="entry name" value="ISOCHORISMATE SYNTHASE ENTC"/>
    <property type="match status" value="1"/>
</dbReference>
<dbReference type="AlphaFoldDB" id="A0AA96WT84"/>
<evidence type="ECO:0000256" key="2">
    <source>
        <dbReference type="ARBA" id="ARBA00005297"/>
    </source>
</evidence>
<name>A0AA96WT84_LEPBY</name>